<sequence>MGNEKRHYAPLRRNLIAADVPTPEPHRRDGTEEKRKRTRMRQEIHHCYKTAFVCTTAYLEVINGQRAESSRVVQRETLVSSFVLDDVIEPKTSQLESITEKGSEDLTDGPDTSSFSAFLYSLLASSEPGSNSNSDGQNEHQAELVEQGSDTVIKDSGGKKSLFSKGKQSLGKVIYQVARISVYRSQGSERKGNSDMKIDNGDDSKLVGIQMRPMQTESEPGLCVDLPDISEPSLLLSEKTRTALYLALPALVQGRKWVLLYSTWRHGISLSTLYRRSMLWPGLSLLVVGDCKGAVFGGLVEAPLRPTSRRKYQGSNDTFVFTNTPGHPVIFRPTAGANRYYTLCSTDFLALGGGGHFALYMDGDLLNGSSSVSETYGNSCLAHSEDFQVKEVELWGFVYASKYEEVVALGRTEAPGICRWDFTKILLRKLIGNSNSRAILIFSMLMRCLVAEDG</sequence>
<dbReference type="SMART" id="SM00584">
    <property type="entry name" value="TLDc"/>
    <property type="match status" value="1"/>
</dbReference>
<dbReference type="GO" id="GO:0005739">
    <property type="term" value="C:mitochondrion"/>
    <property type="evidence" value="ECO:0007669"/>
    <property type="project" value="UniProtKB-SubCell"/>
</dbReference>
<dbReference type="PANTHER" id="PTHR23354:SF62">
    <property type="entry name" value="MUSTARD, ISOFORM V"/>
    <property type="match status" value="1"/>
</dbReference>
<dbReference type="PROSITE" id="PS51886">
    <property type="entry name" value="TLDC"/>
    <property type="match status" value="1"/>
</dbReference>
<evidence type="ECO:0000256" key="2">
    <source>
        <dbReference type="ARBA" id="ARBA00009540"/>
    </source>
</evidence>
<accession>A0AAP0NFJ9</accession>
<comment type="similarity">
    <text evidence="2">Belongs to the OXR1 family.</text>
</comment>
<dbReference type="PANTHER" id="PTHR23354">
    <property type="entry name" value="NUCLEOLAR PROTEIN 7/ESTROGEN RECEPTOR COACTIVATOR-RELATED"/>
    <property type="match status" value="1"/>
</dbReference>
<evidence type="ECO:0000313" key="8">
    <source>
        <dbReference type="Proteomes" id="UP001415857"/>
    </source>
</evidence>
<name>A0AAP0NFJ9_LIQFO</name>
<dbReference type="Pfam" id="PF07534">
    <property type="entry name" value="TLD"/>
    <property type="match status" value="1"/>
</dbReference>
<evidence type="ECO:0000256" key="3">
    <source>
        <dbReference type="ARBA" id="ARBA00023128"/>
    </source>
</evidence>
<feature type="domain" description="TLDc" evidence="6">
    <location>
        <begin position="234"/>
        <end position="398"/>
    </location>
</feature>
<reference evidence="7 8" key="1">
    <citation type="journal article" date="2024" name="Plant J.">
        <title>Genome sequences and population genomics reveal climatic adaptation and genomic divergence between two closely related sweetgum species.</title>
        <authorList>
            <person name="Xu W.Q."/>
            <person name="Ren C.Q."/>
            <person name="Zhang X.Y."/>
            <person name="Comes H.P."/>
            <person name="Liu X.H."/>
            <person name="Li Y.G."/>
            <person name="Kettle C.J."/>
            <person name="Jalonen R."/>
            <person name="Gaisberger H."/>
            <person name="Ma Y.Z."/>
            <person name="Qiu Y.X."/>
        </authorList>
    </citation>
    <scope>NUCLEOTIDE SEQUENCE [LARGE SCALE GENOMIC DNA]</scope>
    <source>
        <strain evidence="7">Hangzhou</strain>
    </source>
</reference>
<dbReference type="AlphaFoldDB" id="A0AAP0NFJ9"/>
<feature type="region of interest" description="Disordered" evidence="5">
    <location>
        <begin position="1"/>
        <end position="38"/>
    </location>
</feature>
<keyword evidence="3" id="KW-0496">Mitochondrion</keyword>
<proteinExistence type="inferred from homology"/>
<evidence type="ECO:0000256" key="1">
    <source>
        <dbReference type="ARBA" id="ARBA00004173"/>
    </source>
</evidence>
<evidence type="ECO:0000259" key="6">
    <source>
        <dbReference type="PROSITE" id="PS51886"/>
    </source>
</evidence>
<comment type="caution">
    <text evidence="7">The sequence shown here is derived from an EMBL/GenBank/DDBJ whole genome shotgun (WGS) entry which is preliminary data.</text>
</comment>
<evidence type="ECO:0000256" key="5">
    <source>
        <dbReference type="SAM" id="MobiDB-lite"/>
    </source>
</evidence>
<protein>
    <recommendedName>
        <fullName evidence="4">Oxidation resistance protein 1</fullName>
    </recommendedName>
</protein>
<evidence type="ECO:0000313" key="7">
    <source>
        <dbReference type="EMBL" id="KAK9271838.1"/>
    </source>
</evidence>
<dbReference type="Proteomes" id="UP001415857">
    <property type="component" value="Unassembled WGS sequence"/>
</dbReference>
<dbReference type="EMBL" id="JBBPBK010000013">
    <property type="protein sequence ID" value="KAK9271838.1"/>
    <property type="molecule type" value="Genomic_DNA"/>
</dbReference>
<keyword evidence="8" id="KW-1185">Reference proteome</keyword>
<evidence type="ECO:0000256" key="4">
    <source>
        <dbReference type="ARBA" id="ARBA00040604"/>
    </source>
</evidence>
<feature type="compositionally biased region" description="Basic and acidic residues" evidence="5">
    <location>
        <begin position="24"/>
        <end position="38"/>
    </location>
</feature>
<gene>
    <name evidence="7" type="ORF">L1049_002203</name>
</gene>
<organism evidence="7 8">
    <name type="scientific">Liquidambar formosana</name>
    <name type="common">Formosan gum</name>
    <dbReference type="NCBI Taxonomy" id="63359"/>
    <lineage>
        <taxon>Eukaryota</taxon>
        <taxon>Viridiplantae</taxon>
        <taxon>Streptophyta</taxon>
        <taxon>Embryophyta</taxon>
        <taxon>Tracheophyta</taxon>
        <taxon>Spermatophyta</taxon>
        <taxon>Magnoliopsida</taxon>
        <taxon>eudicotyledons</taxon>
        <taxon>Gunneridae</taxon>
        <taxon>Pentapetalae</taxon>
        <taxon>Saxifragales</taxon>
        <taxon>Altingiaceae</taxon>
        <taxon>Liquidambar</taxon>
    </lineage>
</organism>
<dbReference type="InterPro" id="IPR006571">
    <property type="entry name" value="TLDc_dom"/>
</dbReference>
<comment type="subcellular location">
    <subcellularLocation>
        <location evidence="1">Mitochondrion</location>
    </subcellularLocation>
</comment>